<dbReference type="Gene3D" id="3.30.70.270">
    <property type="match status" value="1"/>
</dbReference>
<evidence type="ECO:0000256" key="3">
    <source>
        <dbReference type="ARBA" id="ARBA00022475"/>
    </source>
</evidence>
<feature type="transmembrane region" description="Helical" evidence="8">
    <location>
        <begin position="95"/>
        <end position="116"/>
    </location>
</feature>
<dbReference type="CDD" id="cd01949">
    <property type="entry name" value="GGDEF"/>
    <property type="match status" value="1"/>
</dbReference>
<comment type="subcellular location">
    <subcellularLocation>
        <location evidence="1">Cell membrane</location>
        <topology evidence="1">Multi-pass membrane protein</topology>
    </subcellularLocation>
</comment>
<protein>
    <recommendedName>
        <fullName evidence="2">diguanylate cyclase</fullName>
        <ecNumber evidence="2">2.7.7.65</ecNumber>
    </recommendedName>
</protein>
<comment type="catalytic activity">
    <reaction evidence="7">
        <text>2 GTP = 3',3'-c-di-GMP + 2 diphosphate</text>
        <dbReference type="Rhea" id="RHEA:24898"/>
        <dbReference type="ChEBI" id="CHEBI:33019"/>
        <dbReference type="ChEBI" id="CHEBI:37565"/>
        <dbReference type="ChEBI" id="CHEBI:58805"/>
        <dbReference type="EC" id="2.7.7.65"/>
    </reaction>
</comment>
<dbReference type="EMBL" id="CP018171">
    <property type="protein sequence ID" value="APH74186.1"/>
    <property type="molecule type" value="Genomic_DNA"/>
</dbReference>
<dbReference type="Proteomes" id="UP000182840">
    <property type="component" value="Chromosome"/>
</dbReference>
<dbReference type="GO" id="GO:0052621">
    <property type="term" value="F:diguanylate cyclase activity"/>
    <property type="evidence" value="ECO:0007669"/>
    <property type="project" value="UniProtKB-EC"/>
</dbReference>
<keyword evidence="6 8" id="KW-0472">Membrane</keyword>
<evidence type="ECO:0000256" key="5">
    <source>
        <dbReference type="ARBA" id="ARBA00022989"/>
    </source>
</evidence>
<feature type="transmembrane region" description="Helical" evidence="8">
    <location>
        <begin position="34"/>
        <end position="54"/>
    </location>
</feature>
<dbReference type="PANTHER" id="PTHR45138">
    <property type="entry name" value="REGULATORY COMPONENTS OF SENSORY TRANSDUCTION SYSTEM"/>
    <property type="match status" value="1"/>
</dbReference>
<feature type="transmembrane region" description="Helical" evidence="8">
    <location>
        <begin position="66"/>
        <end position="89"/>
    </location>
</feature>
<evidence type="ECO:0000256" key="6">
    <source>
        <dbReference type="ARBA" id="ARBA00023136"/>
    </source>
</evidence>
<keyword evidence="5 8" id="KW-1133">Transmembrane helix</keyword>
<dbReference type="KEGG" id="meso:BSQ44_24550"/>
<dbReference type="NCBIfam" id="TIGR00254">
    <property type="entry name" value="GGDEF"/>
    <property type="match status" value="1"/>
</dbReference>
<name>A0A1L3SXM7_9HYPH</name>
<dbReference type="SMART" id="SM00267">
    <property type="entry name" value="GGDEF"/>
    <property type="match status" value="1"/>
</dbReference>
<evidence type="ECO:0000313" key="11">
    <source>
        <dbReference type="Proteomes" id="UP000182840"/>
    </source>
</evidence>
<keyword evidence="11" id="KW-1185">Reference proteome</keyword>
<keyword evidence="4 8" id="KW-0812">Transmembrane</keyword>
<organism evidence="10 11">
    <name type="scientific">Aquibium oceanicum</name>
    <dbReference type="NCBI Taxonomy" id="1670800"/>
    <lineage>
        <taxon>Bacteria</taxon>
        <taxon>Pseudomonadati</taxon>
        <taxon>Pseudomonadota</taxon>
        <taxon>Alphaproteobacteria</taxon>
        <taxon>Hyphomicrobiales</taxon>
        <taxon>Phyllobacteriaceae</taxon>
        <taxon>Aquibium</taxon>
    </lineage>
</organism>
<gene>
    <name evidence="10" type="ORF">BSQ44_24550</name>
</gene>
<dbReference type="InterPro" id="IPR050469">
    <property type="entry name" value="Diguanylate_Cyclase"/>
</dbReference>
<dbReference type="InterPro" id="IPR029787">
    <property type="entry name" value="Nucleotide_cyclase"/>
</dbReference>
<reference evidence="11" key="1">
    <citation type="submission" date="2016-11" db="EMBL/GenBank/DDBJ databases">
        <title>Mesorhizobium oceanicum sp. nov., isolated from deep seawater in South China Sea.</title>
        <authorList>
            <person name="Fu G.-Y."/>
        </authorList>
    </citation>
    <scope>NUCLEOTIDE SEQUENCE [LARGE SCALE GENOMIC DNA]</scope>
    <source>
        <strain evidence="11">B7</strain>
    </source>
</reference>
<keyword evidence="3" id="KW-1003">Cell membrane</keyword>
<dbReference type="GO" id="GO:0071555">
    <property type="term" value="P:cell wall organization"/>
    <property type="evidence" value="ECO:0007669"/>
    <property type="project" value="InterPro"/>
</dbReference>
<dbReference type="GO" id="GO:1902201">
    <property type="term" value="P:negative regulation of bacterial-type flagellum-dependent cell motility"/>
    <property type="evidence" value="ECO:0007669"/>
    <property type="project" value="TreeGrafter"/>
</dbReference>
<evidence type="ECO:0000313" key="10">
    <source>
        <dbReference type="EMBL" id="APH74186.1"/>
    </source>
</evidence>
<dbReference type="GO" id="GO:0000155">
    <property type="term" value="F:phosphorelay sensor kinase activity"/>
    <property type="evidence" value="ECO:0007669"/>
    <property type="project" value="InterPro"/>
</dbReference>
<dbReference type="SUPFAM" id="SSF55073">
    <property type="entry name" value="Nucleotide cyclase"/>
    <property type="match status" value="1"/>
</dbReference>
<dbReference type="FunFam" id="3.30.70.270:FF:000001">
    <property type="entry name" value="Diguanylate cyclase domain protein"/>
    <property type="match status" value="1"/>
</dbReference>
<feature type="transmembrane region" description="Helical" evidence="8">
    <location>
        <begin position="128"/>
        <end position="146"/>
    </location>
</feature>
<dbReference type="GO" id="GO:0005886">
    <property type="term" value="C:plasma membrane"/>
    <property type="evidence" value="ECO:0007669"/>
    <property type="project" value="UniProtKB-SubCell"/>
</dbReference>
<dbReference type="PROSITE" id="PS50887">
    <property type="entry name" value="GGDEF"/>
    <property type="match status" value="1"/>
</dbReference>
<feature type="domain" description="GGDEF" evidence="9">
    <location>
        <begin position="224"/>
        <end position="357"/>
    </location>
</feature>
<dbReference type="InterPro" id="IPR043128">
    <property type="entry name" value="Rev_trsase/Diguanyl_cyclase"/>
</dbReference>
<dbReference type="Pfam" id="PF07694">
    <property type="entry name" value="5TM-5TMR_LYT"/>
    <property type="match status" value="1"/>
</dbReference>
<evidence type="ECO:0000256" key="2">
    <source>
        <dbReference type="ARBA" id="ARBA00012528"/>
    </source>
</evidence>
<dbReference type="GO" id="GO:0043709">
    <property type="term" value="P:cell adhesion involved in single-species biofilm formation"/>
    <property type="evidence" value="ECO:0007669"/>
    <property type="project" value="TreeGrafter"/>
</dbReference>
<proteinExistence type="predicted"/>
<dbReference type="InterPro" id="IPR000160">
    <property type="entry name" value="GGDEF_dom"/>
</dbReference>
<dbReference type="Pfam" id="PF00990">
    <property type="entry name" value="GGDEF"/>
    <property type="match status" value="1"/>
</dbReference>
<dbReference type="EC" id="2.7.7.65" evidence="2"/>
<evidence type="ECO:0000256" key="4">
    <source>
        <dbReference type="ARBA" id="ARBA00022692"/>
    </source>
</evidence>
<dbReference type="AlphaFoldDB" id="A0A1L3SXM7"/>
<dbReference type="STRING" id="1670800.BSQ44_24550"/>
<evidence type="ECO:0000259" key="9">
    <source>
        <dbReference type="PROSITE" id="PS50887"/>
    </source>
</evidence>
<dbReference type="InterPro" id="IPR011620">
    <property type="entry name" value="Sig_transdc_His_kinase_LytS_TM"/>
</dbReference>
<accession>A0A1L3SXM7</accession>
<evidence type="ECO:0000256" key="7">
    <source>
        <dbReference type="ARBA" id="ARBA00034247"/>
    </source>
</evidence>
<evidence type="ECO:0000256" key="8">
    <source>
        <dbReference type="SAM" id="Phobius"/>
    </source>
</evidence>
<dbReference type="PANTHER" id="PTHR45138:SF9">
    <property type="entry name" value="DIGUANYLATE CYCLASE DGCM-RELATED"/>
    <property type="match status" value="1"/>
</dbReference>
<sequence>MFGALFQGLGIVTLTVLAYEGTLRICPTERCRRMAAAVVLSAGISISMFLPLTLAPGLVFDLRHVFLVLAATYGGSLAAITTATCAIAIRYWTGGIGMEAGVAGILISACLGYAIAKTLPQRRMTFGGLLILGVAASVSLTSTFVLPVEIAVDILQRIGPQMFVANLVGTLAAGFLLDRKRVGVSYENRLKDYARTDPLTGLLNRRALDHIGSRIERECRERNASCSFLLLDVDHFKTVNDTFGHAAGDEVLRTIASLILEEARSPDIVFRYGGEEVAIVMPDTDTDVAYSVAERMRSRVEMHPHEMRGIMIAVTVSIGVYTASGERISISQGMHLADDALYRAKRAGRNRTELAIAA</sequence>
<evidence type="ECO:0000256" key="1">
    <source>
        <dbReference type="ARBA" id="ARBA00004651"/>
    </source>
</evidence>